<dbReference type="GO" id="GO:0015768">
    <property type="term" value="P:maltose transport"/>
    <property type="evidence" value="ECO:0007669"/>
    <property type="project" value="TreeGrafter"/>
</dbReference>
<dbReference type="GO" id="GO:1901982">
    <property type="term" value="F:maltose binding"/>
    <property type="evidence" value="ECO:0007669"/>
    <property type="project" value="TreeGrafter"/>
</dbReference>
<name>A0A318SDV6_9DEIO</name>
<dbReference type="Proteomes" id="UP000248326">
    <property type="component" value="Unassembled WGS sequence"/>
</dbReference>
<feature type="signal peptide" evidence="4">
    <location>
        <begin position="1"/>
        <end position="24"/>
    </location>
</feature>
<keyword evidence="2" id="KW-0813">Transport</keyword>
<dbReference type="EMBL" id="QJSX01000005">
    <property type="protein sequence ID" value="PYE54619.1"/>
    <property type="molecule type" value="Genomic_DNA"/>
</dbReference>
<evidence type="ECO:0000256" key="4">
    <source>
        <dbReference type="SAM" id="SignalP"/>
    </source>
</evidence>
<comment type="caution">
    <text evidence="5">The sequence shown here is derived from an EMBL/GenBank/DDBJ whole genome shotgun (WGS) entry which is preliminary data.</text>
</comment>
<dbReference type="CDD" id="cd14748">
    <property type="entry name" value="PBP2_UgpB"/>
    <property type="match status" value="1"/>
</dbReference>
<evidence type="ECO:0000313" key="5">
    <source>
        <dbReference type="EMBL" id="PYE54619.1"/>
    </source>
</evidence>
<feature type="chain" id="PRO_5016326814" evidence="4">
    <location>
        <begin position="25"/>
        <end position="422"/>
    </location>
</feature>
<protein>
    <submittedName>
        <fullName evidence="5">Carbohydrate ABC transporter substrate-binding protein (CUT1 family)</fullName>
    </submittedName>
</protein>
<dbReference type="GO" id="GO:0042956">
    <property type="term" value="P:maltodextrin transmembrane transport"/>
    <property type="evidence" value="ECO:0007669"/>
    <property type="project" value="TreeGrafter"/>
</dbReference>
<proteinExistence type="inferred from homology"/>
<reference evidence="5 6" key="1">
    <citation type="submission" date="2018-06" db="EMBL/GenBank/DDBJ databases">
        <title>Genomic Encyclopedia of Type Strains, Phase IV (KMG-IV): sequencing the most valuable type-strain genomes for metagenomic binning, comparative biology and taxonomic classification.</title>
        <authorList>
            <person name="Goeker M."/>
        </authorList>
    </citation>
    <scope>NUCLEOTIDE SEQUENCE [LARGE SCALE GENOMIC DNA]</scope>
    <source>
        <strain evidence="5 6">DSM 18048</strain>
    </source>
</reference>
<accession>A0A318SDV6</accession>
<organism evidence="5 6">
    <name type="scientific">Deinococcus yavapaiensis KR-236</name>
    <dbReference type="NCBI Taxonomy" id="694435"/>
    <lineage>
        <taxon>Bacteria</taxon>
        <taxon>Thermotogati</taxon>
        <taxon>Deinococcota</taxon>
        <taxon>Deinococci</taxon>
        <taxon>Deinococcales</taxon>
        <taxon>Deinococcaceae</taxon>
        <taxon>Deinococcus</taxon>
    </lineage>
</organism>
<dbReference type="OrthoDB" id="9795467at2"/>
<dbReference type="SUPFAM" id="SSF53850">
    <property type="entry name" value="Periplasmic binding protein-like II"/>
    <property type="match status" value="1"/>
</dbReference>
<dbReference type="Gene3D" id="3.40.190.10">
    <property type="entry name" value="Periplasmic binding protein-like II"/>
    <property type="match status" value="2"/>
</dbReference>
<dbReference type="RefSeq" id="WP_110886376.1">
    <property type="nucleotide sequence ID" value="NZ_QJSX01000005.1"/>
</dbReference>
<dbReference type="AlphaFoldDB" id="A0A318SDV6"/>
<evidence type="ECO:0000256" key="1">
    <source>
        <dbReference type="ARBA" id="ARBA00008520"/>
    </source>
</evidence>
<dbReference type="Pfam" id="PF01547">
    <property type="entry name" value="SBP_bac_1"/>
    <property type="match status" value="1"/>
</dbReference>
<dbReference type="PANTHER" id="PTHR30061:SF50">
    <property type="entry name" value="MALTOSE_MALTODEXTRIN-BINDING PERIPLASMIC PROTEIN"/>
    <property type="match status" value="1"/>
</dbReference>
<keyword evidence="3 4" id="KW-0732">Signal</keyword>
<evidence type="ECO:0000256" key="2">
    <source>
        <dbReference type="ARBA" id="ARBA00022448"/>
    </source>
</evidence>
<sequence length="422" mass="46486">MGKKIFLVTVAMMGLSGLSGGALAQQKITLDFSAHWLSAQRRPTIDKIVNLWNQRNPNVQVRYTGVPFDQIITKTLAGVAAGNAPDVVVIDIRTTKQRASKNQIVDMSQYGVNSIKDRFYPNLWATGTYNGKQYGLPFNTDTRLLFYNKAAFKEVGLNPNDPPKTWDELWEYANKLDKKDASGRYTRMGFHPLFGDFGYEGWVMNAKSSFWDSDYEVPRVNNAVAVSTLNWVKKWTDRYGSNNYAAFKASFGGGAQDEFMSGKVPMVVKNGNYLTALKNNAPSLQYGFVPVPTPDGSQHPASSWGGGFNIEVPRGTKHPKEAVAFARFLVTEGARIWTAEQNDIPGAKAALTSNTNRVFISMAQNMSNTFVAPTAVFAPSYGNAINKAVDDVVLRGKSAKEALDDAQTDIQKMVADGKRDAN</sequence>
<evidence type="ECO:0000313" key="6">
    <source>
        <dbReference type="Proteomes" id="UP000248326"/>
    </source>
</evidence>
<keyword evidence="6" id="KW-1185">Reference proteome</keyword>
<dbReference type="PANTHER" id="PTHR30061">
    <property type="entry name" value="MALTOSE-BINDING PERIPLASMIC PROTEIN"/>
    <property type="match status" value="1"/>
</dbReference>
<comment type="similarity">
    <text evidence="1">Belongs to the bacterial solute-binding protein 1 family.</text>
</comment>
<dbReference type="InterPro" id="IPR006059">
    <property type="entry name" value="SBP"/>
</dbReference>
<dbReference type="GO" id="GO:0055052">
    <property type="term" value="C:ATP-binding cassette (ABC) transporter complex, substrate-binding subunit-containing"/>
    <property type="evidence" value="ECO:0007669"/>
    <property type="project" value="TreeGrafter"/>
</dbReference>
<gene>
    <name evidence="5" type="ORF">DES52_105259</name>
</gene>
<evidence type="ECO:0000256" key="3">
    <source>
        <dbReference type="ARBA" id="ARBA00022729"/>
    </source>
</evidence>